<dbReference type="AlphaFoldDB" id="H1PTV2"/>
<organism evidence="2 3">
    <name type="scientific">Fusobacterium ulcerans 12-1B</name>
    <dbReference type="NCBI Taxonomy" id="457404"/>
    <lineage>
        <taxon>Bacteria</taxon>
        <taxon>Fusobacteriati</taxon>
        <taxon>Fusobacteriota</taxon>
        <taxon>Fusobacteriia</taxon>
        <taxon>Fusobacteriales</taxon>
        <taxon>Fusobacteriaceae</taxon>
        <taxon>Fusobacterium</taxon>
    </lineage>
</organism>
<name>H1PTV2_9FUSO</name>
<gene>
    <name evidence="2" type="ORF">HMPREF0402_01845</name>
</gene>
<proteinExistence type="predicted"/>
<dbReference type="HOGENOM" id="CLU_098991_0_0_0"/>
<sequence length="163" mass="18506">MARKVFFSFHYDNDINRSMTVRNSWVTQGREAAGFIDKAEFEQIKRQGEKAVCNWIDKQLEGTTVTVVLIGTETLNRPFVCYEICESLKRGNAVIGIHINNIKDMRTLMTSVRGNIHTVIGYYENGSPAYFDSICDGIYDYTLQNGYINMGSWIEAAACAHNK</sequence>
<dbReference type="Proteomes" id="UP000003233">
    <property type="component" value="Unassembled WGS sequence"/>
</dbReference>
<dbReference type="PATRIC" id="fig|457404.5.peg.2258"/>
<protein>
    <recommendedName>
        <fullName evidence="1">Thoeris protein ThsB TIR-like domain-containing protein</fullName>
    </recommendedName>
</protein>
<dbReference type="BioCyc" id="FSP457404-HMP:GTSQ-1855-MONOMER"/>
<evidence type="ECO:0000313" key="2">
    <source>
        <dbReference type="EMBL" id="EHO80772.1"/>
    </source>
</evidence>
<reference evidence="2 3" key="1">
    <citation type="submission" date="2012-07" db="EMBL/GenBank/DDBJ databases">
        <title>The Genome Sequence of Fusobacterium ulcerans 12_1B.</title>
        <authorList>
            <consortium name="The Broad Institute Genome Sequencing Platform"/>
            <person name="Earl A."/>
            <person name="Ward D."/>
            <person name="Feldgarden M."/>
            <person name="Gevers D."/>
            <person name="Strauss J."/>
            <person name="Ambrose C.E."/>
            <person name="Allen-Vercoe E."/>
            <person name="Walker B."/>
            <person name="Young S.K."/>
            <person name="Zeng Q."/>
            <person name="Gargeya S."/>
            <person name="Fitzgerald M."/>
            <person name="Haas B."/>
            <person name="Abouelleil A."/>
            <person name="Alvarado L."/>
            <person name="Arachchi H.M."/>
            <person name="Berlin A.M."/>
            <person name="Chapman S.B."/>
            <person name="Goldberg J."/>
            <person name="Griggs A."/>
            <person name="Gujja S."/>
            <person name="Hansen M."/>
            <person name="Howarth C."/>
            <person name="Imamovic A."/>
            <person name="Larimer J."/>
            <person name="McCowen C."/>
            <person name="Montmayeur A."/>
            <person name="Murphy C."/>
            <person name="Neiman D."/>
            <person name="Pearson M."/>
            <person name="Priest M."/>
            <person name="Roberts A."/>
            <person name="Saif S."/>
            <person name="Shea T."/>
            <person name="Sisk P."/>
            <person name="Sykes S."/>
            <person name="Wortman J."/>
            <person name="Nusbaum C."/>
            <person name="Birren B."/>
        </authorList>
    </citation>
    <scope>NUCLEOTIDE SEQUENCE [LARGE SCALE GENOMIC DNA]</scope>
    <source>
        <strain evidence="2 3">12_1B</strain>
    </source>
</reference>
<feature type="domain" description="Thoeris protein ThsB TIR-like" evidence="1">
    <location>
        <begin position="6"/>
        <end position="102"/>
    </location>
</feature>
<dbReference type="Pfam" id="PF08937">
    <property type="entry name" value="ThsB_TIR"/>
    <property type="match status" value="1"/>
</dbReference>
<keyword evidence="3" id="KW-1185">Reference proteome</keyword>
<comment type="caution">
    <text evidence="2">The sequence shown here is derived from an EMBL/GenBank/DDBJ whole genome shotgun (WGS) entry which is preliminary data.</text>
</comment>
<dbReference type="SUPFAM" id="SSF52206">
    <property type="entry name" value="Hypothetical protein MTH538"/>
    <property type="match status" value="1"/>
</dbReference>
<dbReference type="InterPro" id="IPR015032">
    <property type="entry name" value="ThsB__TIR-like_domain"/>
</dbReference>
<dbReference type="RefSeq" id="WP_008697414.1">
    <property type="nucleotide sequence ID" value="NZ_KE161008.1"/>
</dbReference>
<accession>H1PTV2</accession>
<evidence type="ECO:0000313" key="3">
    <source>
        <dbReference type="Proteomes" id="UP000003233"/>
    </source>
</evidence>
<evidence type="ECO:0000259" key="1">
    <source>
        <dbReference type="Pfam" id="PF08937"/>
    </source>
</evidence>
<dbReference type="InterPro" id="IPR036490">
    <property type="entry name" value="ThsB_TIR-like_sf"/>
</dbReference>
<dbReference type="EMBL" id="AGWJ02000021">
    <property type="protein sequence ID" value="EHO80772.1"/>
    <property type="molecule type" value="Genomic_DNA"/>
</dbReference>